<proteinExistence type="predicted"/>
<sequence length="433" mass="49049">MKSCRKSRTKEAACRRFLSVVVVTVGVVLLLIFLLQAKSLIEVATEPAFDVNRVEGNASGFSARIRGGLDLPVQNELSLELDRRNQLPPRNRDLFPSLAGDHVIIVLYVHNRPQYLRMVVESLSQVVGIGETLLIVSHDGYFHEMNKIIEGIRFCQVKQIFAPFSPHIFSDNFPGMSLNDCRDKDDAATKKCDGNPDQYGNHRSPKIVSLKHHWWWMMNTVWDGLAETHGHSGHILFIEEDHFLFPNAYRNLQALVKLKPDKCPSCYAANLAPSDVNSRGEGWASLIAERMGNVGYSFNRTVWRKIHRKAKEFCYFDEYNWDITMWATVYPSFGAPVYTLRGPRTSAVHFGKCGLHQGQAANKACIDNGAVKVALDEGDKVMNIDSNWDVRIFKHQPGYKAGFKGWGGWGDDRDRQLCLDFSRMYQSTEAASF</sequence>
<evidence type="ECO:0000313" key="2">
    <source>
        <dbReference type="Proteomes" id="UP001057402"/>
    </source>
</evidence>
<accession>A0ACB9N010</accession>
<dbReference type="EMBL" id="CM042887">
    <property type="protein sequence ID" value="KAI4329832.1"/>
    <property type="molecule type" value="Genomic_DNA"/>
</dbReference>
<name>A0ACB9N010_9MYRT</name>
<evidence type="ECO:0000313" key="1">
    <source>
        <dbReference type="EMBL" id="KAI4329832.1"/>
    </source>
</evidence>
<dbReference type="Proteomes" id="UP001057402">
    <property type="component" value="Chromosome 8"/>
</dbReference>
<protein>
    <submittedName>
        <fullName evidence="1">Uncharacterized protein</fullName>
    </submittedName>
</protein>
<organism evidence="1 2">
    <name type="scientific">Melastoma candidum</name>
    <dbReference type="NCBI Taxonomy" id="119954"/>
    <lineage>
        <taxon>Eukaryota</taxon>
        <taxon>Viridiplantae</taxon>
        <taxon>Streptophyta</taxon>
        <taxon>Embryophyta</taxon>
        <taxon>Tracheophyta</taxon>
        <taxon>Spermatophyta</taxon>
        <taxon>Magnoliopsida</taxon>
        <taxon>eudicotyledons</taxon>
        <taxon>Gunneridae</taxon>
        <taxon>Pentapetalae</taxon>
        <taxon>rosids</taxon>
        <taxon>malvids</taxon>
        <taxon>Myrtales</taxon>
        <taxon>Melastomataceae</taxon>
        <taxon>Melastomatoideae</taxon>
        <taxon>Melastomateae</taxon>
        <taxon>Melastoma</taxon>
    </lineage>
</organism>
<reference evidence="2" key="1">
    <citation type="journal article" date="2023" name="Front. Plant Sci.">
        <title>Chromosomal-level genome assembly of Melastoma candidum provides insights into trichome evolution.</title>
        <authorList>
            <person name="Zhong Y."/>
            <person name="Wu W."/>
            <person name="Sun C."/>
            <person name="Zou P."/>
            <person name="Liu Y."/>
            <person name="Dai S."/>
            <person name="Zhou R."/>
        </authorList>
    </citation>
    <scope>NUCLEOTIDE SEQUENCE [LARGE SCALE GENOMIC DNA]</scope>
</reference>
<keyword evidence="2" id="KW-1185">Reference proteome</keyword>
<comment type="caution">
    <text evidence="1">The sequence shown here is derived from an EMBL/GenBank/DDBJ whole genome shotgun (WGS) entry which is preliminary data.</text>
</comment>
<gene>
    <name evidence="1" type="ORF">MLD38_028175</name>
</gene>